<dbReference type="AlphaFoldDB" id="A0A1S8KIM6"/>
<comment type="caution">
    <text evidence="2">The sequence shown here is derived from an EMBL/GenBank/DDBJ whole genome shotgun (WGS) entry which is preliminary data.</text>
</comment>
<evidence type="ECO:0000259" key="1">
    <source>
        <dbReference type="Pfam" id="PF13276"/>
    </source>
</evidence>
<proteinExistence type="predicted"/>
<feature type="non-terminal residue" evidence="2">
    <location>
        <position position="110"/>
    </location>
</feature>
<evidence type="ECO:0000313" key="3">
    <source>
        <dbReference type="Proteomes" id="UP000191171"/>
    </source>
</evidence>
<dbReference type="InterPro" id="IPR025948">
    <property type="entry name" value="HTH-like_dom"/>
</dbReference>
<organism evidence="2 3">
    <name type="scientific">Enterococcus faecium</name>
    <name type="common">Streptococcus faecium</name>
    <dbReference type="NCBI Taxonomy" id="1352"/>
    <lineage>
        <taxon>Bacteria</taxon>
        <taxon>Bacillati</taxon>
        <taxon>Bacillota</taxon>
        <taxon>Bacilli</taxon>
        <taxon>Lactobacillales</taxon>
        <taxon>Enterococcaceae</taxon>
        <taxon>Enterococcus</taxon>
    </lineage>
</organism>
<dbReference type="EMBL" id="MVGJ01000310">
    <property type="protein sequence ID" value="OOL79463.1"/>
    <property type="molecule type" value="Genomic_DNA"/>
</dbReference>
<dbReference type="Pfam" id="PF13276">
    <property type="entry name" value="HTH_21"/>
    <property type="match status" value="1"/>
</dbReference>
<dbReference type="Proteomes" id="UP000191171">
    <property type="component" value="Unassembled WGS sequence"/>
</dbReference>
<sequence>MYWQKRLDRKNPDQEIEAEMLKVREKHKDYGCLRMTNELRNRGFSINKKKVQRLIKKLGIKVTTYTRKSRRYNSYRGQVGAVAKNRIHRRFYTSICHQKITTDTTEFKYH</sequence>
<evidence type="ECO:0000313" key="2">
    <source>
        <dbReference type="EMBL" id="OOL79463.1"/>
    </source>
</evidence>
<protein>
    <submittedName>
        <fullName evidence="2">Integrase</fullName>
    </submittedName>
</protein>
<name>A0A1S8KIM6_ENTFC</name>
<gene>
    <name evidence="2" type="ORF">B1P95_16480</name>
</gene>
<feature type="domain" description="HTH-like" evidence="1">
    <location>
        <begin position="13"/>
        <end position="67"/>
    </location>
</feature>
<accession>A0A1S8KIM6</accession>
<reference evidence="2 3" key="1">
    <citation type="submission" date="2017-02" db="EMBL/GenBank/DDBJ databases">
        <title>Clonality and virulence of isolates of VRE in Hematopoietic Stem Cell Transplanted (HSCT) patients.</title>
        <authorList>
            <person name="Marchi A.P."/>
            <person name="Martins R.C."/>
            <person name="Marie S.K."/>
            <person name="Levin A.S."/>
            <person name="Costa S.F."/>
        </authorList>
    </citation>
    <scope>NUCLEOTIDE SEQUENCE [LARGE SCALE GENOMIC DNA]</scope>
    <source>
        <strain evidence="2 3">LIM1759</strain>
    </source>
</reference>